<dbReference type="Gene3D" id="1.10.443.10">
    <property type="entry name" value="Intergrase catalytic core"/>
    <property type="match status" value="1"/>
</dbReference>
<comment type="similarity">
    <text evidence="1">Belongs to the 'phage' integrase family.</text>
</comment>
<evidence type="ECO:0000256" key="1">
    <source>
        <dbReference type="ARBA" id="ARBA00008857"/>
    </source>
</evidence>
<dbReference type="EMBL" id="FORX01000002">
    <property type="protein sequence ID" value="SFJ26598.1"/>
    <property type="molecule type" value="Genomic_DNA"/>
</dbReference>
<reference evidence="9" key="1">
    <citation type="submission" date="2016-10" db="EMBL/GenBank/DDBJ databases">
        <authorList>
            <person name="Varghese N."/>
            <person name="Submissions S."/>
        </authorList>
    </citation>
    <scope>NUCLEOTIDE SEQUENCE [LARGE SCALE GENOMIC DNA]</scope>
    <source>
        <strain evidence="9">DSM 5918</strain>
    </source>
</reference>
<evidence type="ECO:0000313" key="8">
    <source>
        <dbReference type="EMBL" id="SFJ26598.1"/>
    </source>
</evidence>
<name>A0A1I3PY47_9BACT</name>
<evidence type="ECO:0000256" key="2">
    <source>
        <dbReference type="ARBA" id="ARBA00022908"/>
    </source>
</evidence>
<dbReference type="PROSITE" id="PS51900">
    <property type="entry name" value="CB"/>
    <property type="match status" value="1"/>
</dbReference>
<proteinExistence type="inferred from homology"/>
<sequence>MLYKFIEKNLSGNWRSADRLVDNERPVERIAPQIIQAVSVEDEQPLISSLVNKFLEEKSARLAPKTLLGYKTDLAIFQNNIDDVPINKFRVTDLNDFRDKLKVLPKHNNKTGVPISATRANNIIGSLSAFMGWCKDLGYIETNIALNKKIPVPKNEGVRDRFSDEQLLMIFSHDRFKNPDKKKMYHYWVPILAYYHGMRLNEICLLRRQDIYQHGDVWAISINEDSRDLKTESSKRNIPIHDDVIQLGFLDYANSCNHEFIFKTNRKGDNYADTIGKSFGRFKTSLGFPKNIVFHSFRHVFADLCKQQRIELSLIKEFIGHSKSDVFLDTYAMRYSPDVLKRDLLDKIEFTVSLCW</sequence>
<dbReference type="InterPro" id="IPR010998">
    <property type="entry name" value="Integrase_recombinase_N"/>
</dbReference>
<evidence type="ECO:0000256" key="3">
    <source>
        <dbReference type="ARBA" id="ARBA00023125"/>
    </source>
</evidence>
<dbReference type="GO" id="GO:0003677">
    <property type="term" value="F:DNA binding"/>
    <property type="evidence" value="ECO:0007669"/>
    <property type="project" value="UniProtKB-UniRule"/>
</dbReference>
<dbReference type="PANTHER" id="PTHR30349">
    <property type="entry name" value="PHAGE INTEGRASE-RELATED"/>
    <property type="match status" value="1"/>
</dbReference>
<dbReference type="GO" id="GO:0006310">
    <property type="term" value="P:DNA recombination"/>
    <property type="evidence" value="ECO:0007669"/>
    <property type="project" value="UniProtKB-KW"/>
</dbReference>
<gene>
    <name evidence="8" type="ORF">SAMN04488082_102154</name>
</gene>
<feature type="domain" description="Tyr recombinase" evidence="6">
    <location>
        <begin position="157"/>
        <end position="345"/>
    </location>
</feature>
<evidence type="ECO:0000259" key="7">
    <source>
        <dbReference type="PROSITE" id="PS51900"/>
    </source>
</evidence>
<evidence type="ECO:0000313" key="9">
    <source>
        <dbReference type="Proteomes" id="UP000198635"/>
    </source>
</evidence>
<dbReference type="Pfam" id="PF00589">
    <property type="entry name" value="Phage_integrase"/>
    <property type="match status" value="1"/>
</dbReference>
<dbReference type="STRING" id="52560.SAMN04488082_102154"/>
<dbReference type="AlphaFoldDB" id="A0A1I3PY47"/>
<dbReference type="CDD" id="cd01184">
    <property type="entry name" value="INT_C_like_1"/>
    <property type="match status" value="1"/>
</dbReference>
<dbReference type="Proteomes" id="UP000198635">
    <property type="component" value="Unassembled WGS sequence"/>
</dbReference>
<keyword evidence="2" id="KW-0229">DNA integration</keyword>
<dbReference type="Gene3D" id="1.10.150.130">
    <property type="match status" value="1"/>
</dbReference>
<dbReference type="InterPro" id="IPR013762">
    <property type="entry name" value="Integrase-like_cat_sf"/>
</dbReference>
<evidence type="ECO:0000256" key="5">
    <source>
        <dbReference type="PROSITE-ProRule" id="PRU01248"/>
    </source>
</evidence>
<dbReference type="PROSITE" id="PS51898">
    <property type="entry name" value="TYR_RECOMBINASE"/>
    <property type="match status" value="1"/>
</dbReference>
<dbReference type="SUPFAM" id="SSF56349">
    <property type="entry name" value="DNA breaking-rejoining enzymes"/>
    <property type="match status" value="1"/>
</dbReference>
<dbReference type="PANTHER" id="PTHR30349:SF41">
    <property type="entry name" value="INTEGRASE_RECOMBINASE PROTEIN MJ0367-RELATED"/>
    <property type="match status" value="1"/>
</dbReference>
<accession>A0A1I3PY47</accession>
<keyword evidence="3 5" id="KW-0238">DNA-binding</keyword>
<keyword evidence="9" id="KW-1185">Reference proteome</keyword>
<dbReference type="GO" id="GO:0015074">
    <property type="term" value="P:DNA integration"/>
    <property type="evidence" value="ECO:0007669"/>
    <property type="project" value="UniProtKB-KW"/>
</dbReference>
<protein>
    <submittedName>
        <fullName evidence="8">Site-specific recombinase XerD</fullName>
    </submittedName>
</protein>
<dbReference type="InterPro" id="IPR002104">
    <property type="entry name" value="Integrase_catalytic"/>
</dbReference>
<dbReference type="RefSeq" id="WP_143075519.1">
    <property type="nucleotide sequence ID" value="NZ_FORX01000002.1"/>
</dbReference>
<dbReference type="InterPro" id="IPR044068">
    <property type="entry name" value="CB"/>
</dbReference>
<evidence type="ECO:0000256" key="4">
    <source>
        <dbReference type="ARBA" id="ARBA00023172"/>
    </source>
</evidence>
<dbReference type="InterPro" id="IPR050090">
    <property type="entry name" value="Tyrosine_recombinase_XerCD"/>
</dbReference>
<dbReference type="InterPro" id="IPR011010">
    <property type="entry name" value="DNA_brk_join_enz"/>
</dbReference>
<organism evidence="8 9">
    <name type="scientific">Desulfomicrobium apsheronum</name>
    <dbReference type="NCBI Taxonomy" id="52560"/>
    <lineage>
        <taxon>Bacteria</taxon>
        <taxon>Pseudomonadati</taxon>
        <taxon>Thermodesulfobacteriota</taxon>
        <taxon>Desulfovibrionia</taxon>
        <taxon>Desulfovibrionales</taxon>
        <taxon>Desulfomicrobiaceae</taxon>
        <taxon>Desulfomicrobium</taxon>
    </lineage>
</organism>
<feature type="domain" description="Core-binding (CB)" evidence="7">
    <location>
        <begin position="45"/>
        <end position="135"/>
    </location>
</feature>
<evidence type="ECO:0000259" key="6">
    <source>
        <dbReference type="PROSITE" id="PS51898"/>
    </source>
</evidence>
<dbReference type="OrthoDB" id="9784724at2"/>
<keyword evidence="4" id="KW-0233">DNA recombination</keyword>